<proteinExistence type="predicted"/>
<keyword evidence="2" id="KW-1185">Reference proteome</keyword>
<evidence type="ECO:0000313" key="2">
    <source>
        <dbReference type="Proteomes" id="UP000198345"/>
    </source>
</evidence>
<dbReference type="RefSeq" id="WP_089050029.1">
    <property type="nucleotide sequence ID" value="NZ_FXTV01000003.1"/>
</dbReference>
<evidence type="ECO:0000313" key="1">
    <source>
        <dbReference type="EMBL" id="OXA91247.1"/>
    </source>
</evidence>
<sequence>MKKLYLNTGKFDTIFNDLKDSFGGKLTTESNEYNLTIQSKWAKGSISGMRFEKEMAYMHFDLTFHKDVTLSMESFQTSPVFFVYCTQGDVTHSFGATGVRKKMKSQQSGILANTSSINSVLYFEGFKRTQFTVIGMPTNVSDNVVNAQFIAQLKNKFVNESGNYIFVGPQNSKIVNKLHELKAISQKGTVKDLLQRSILNSVVEMEIAQHSNSFGMMINPILDLANRQFDEIKKLSTINIYDVINAAGVIGRNYLPRVFKEKYHVSYKPYNQKLAS</sequence>
<organism evidence="1 2">
    <name type="scientific">Flavobacterium hercynium</name>
    <dbReference type="NCBI Taxonomy" id="387094"/>
    <lineage>
        <taxon>Bacteria</taxon>
        <taxon>Pseudomonadati</taxon>
        <taxon>Bacteroidota</taxon>
        <taxon>Flavobacteriia</taxon>
        <taxon>Flavobacteriales</taxon>
        <taxon>Flavobacteriaceae</taxon>
        <taxon>Flavobacterium</taxon>
    </lineage>
</organism>
<comment type="caution">
    <text evidence="1">The sequence shown here is derived from an EMBL/GenBank/DDBJ whole genome shotgun (WGS) entry which is preliminary data.</text>
</comment>
<accession>A0A226HAD6</accession>
<name>A0A226HAD6_9FLAO</name>
<protein>
    <recommendedName>
        <fullName evidence="3">AraC family transcriptional regulator</fullName>
    </recommendedName>
</protein>
<dbReference type="EMBL" id="MUGW01000022">
    <property type="protein sequence ID" value="OXA91247.1"/>
    <property type="molecule type" value="Genomic_DNA"/>
</dbReference>
<gene>
    <name evidence="1" type="ORF">B0A66_11765</name>
</gene>
<dbReference type="Proteomes" id="UP000198345">
    <property type="component" value="Unassembled WGS sequence"/>
</dbReference>
<reference evidence="1 2" key="1">
    <citation type="submission" date="2016-11" db="EMBL/GenBank/DDBJ databases">
        <title>Whole genomes of Flavobacteriaceae.</title>
        <authorList>
            <person name="Stine C."/>
            <person name="Li C."/>
            <person name="Tadesse D."/>
        </authorList>
    </citation>
    <scope>NUCLEOTIDE SEQUENCE [LARGE SCALE GENOMIC DNA]</scope>
    <source>
        <strain evidence="1 2">DSM 18292</strain>
    </source>
</reference>
<dbReference type="AlphaFoldDB" id="A0A226HAD6"/>
<dbReference type="OrthoDB" id="2666928at2"/>
<evidence type="ECO:0008006" key="3">
    <source>
        <dbReference type="Google" id="ProtNLM"/>
    </source>
</evidence>